<dbReference type="Proteomes" id="UP000590749">
    <property type="component" value="Unassembled WGS sequence"/>
</dbReference>
<dbReference type="AlphaFoldDB" id="A0A7W5FI76"/>
<dbReference type="EMBL" id="JACHXF010000018">
    <property type="protein sequence ID" value="MBB3099384.1"/>
    <property type="molecule type" value="Genomic_DNA"/>
</dbReference>
<protein>
    <submittedName>
        <fullName evidence="1">Uncharacterized protein</fullName>
    </submittedName>
</protein>
<keyword evidence="2" id="KW-1185">Reference proteome</keyword>
<organism evidence="1 2">
    <name type="scientific">Actinoplanes campanulatus</name>
    <dbReference type="NCBI Taxonomy" id="113559"/>
    <lineage>
        <taxon>Bacteria</taxon>
        <taxon>Bacillati</taxon>
        <taxon>Actinomycetota</taxon>
        <taxon>Actinomycetes</taxon>
        <taxon>Micromonosporales</taxon>
        <taxon>Micromonosporaceae</taxon>
        <taxon>Actinoplanes</taxon>
    </lineage>
</organism>
<reference evidence="1 2" key="1">
    <citation type="submission" date="2020-08" db="EMBL/GenBank/DDBJ databases">
        <title>Genomic Encyclopedia of Type Strains, Phase III (KMG-III): the genomes of soil and plant-associated and newly described type strains.</title>
        <authorList>
            <person name="Whitman W."/>
        </authorList>
    </citation>
    <scope>NUCLEOTIDE SEQUENCE [LARGE SCALE GENOMIC DNA]</scope>
    <source>
        <strain evidence="1 2">CECT 3287</strain>
    </source>
</reference>
<proteinExistence type="predicted"/>
<evidence type="ECO:0000313" key="2">
    <source>
        <dbReference type="Proteomes" id="UP000590749"/>
    </source>
</evidence>
<gene>
    <name evidence="1" type="ORF">FHR83_007090</name>
</gene>
<dbReference type="RefSeq" id="WP_183225440.1">
    <property type="nucleotide sequence ID" value="NZ_BMPW01000021.1"/>
</dbReference>
<name>A0A7W5FI76_9ACTN</name>
<accession>A0A7W5FI76</accession>
<evidence type="ECO:0000313" key="1">
    <source>
        <dbReference type="EMBL" id="MBB3099384.1"/>
    </source>
</evidence>
<comment type="caution">
    <text evidence="1">The sequence shown here is derived from an EMBL/GenBank/DDBJ whole genome shotgun (WGS) entry which is preliminary data.</text>
</comment>
<sequence length="118" mass="13541">MSSWSLAEAREANANDAIISDRAARQFAHAYTWNWASCWFDSTGNFAFPYDFNHAEDQFATPVDYMDESLFGWWMDSPHGDPTESDLAIRTAMLAYLEHRFVTDGGKDVDGWKDLPQY</sequence>